<dbReference type="Proteomes" id="UP000830375">
    <property type="component" value="Unassembled WGS sequence"/>
</dbReference>
<protein>
    <submittedName>
        <fullName evidence="4">HEAT repeat-containing protein 3</fullName>
    </submittedName>
</protein>
<feature type="region of interest" description="Disordered" evidence="2">
    <location>
        <begin position="307"/>
        <end position="357"/>
    </location>
</feature>
<accession>A0ABQ8MI79</accession>
<evidence type="ECO:0000313" key="4">
    <source>
        <dbReference type="EMBL" id="KAI2662572.1"/>
    </source>
</evidence>
<dbReference type="InterPro" id="IPR000225">
    <property type="entry name" value="Armadillo"/>
</dbReference>
<keyword evidence="5" id="KW-1185">Reference proteome</keyword>
<proteinExistence type="inferred from homology"/>
<dbReference type="InterPro" id="IPR016024">
    <property type="entry name" value="ARM-type_fold"/>
</dbReference>
<evidence type="ECO:0000256" key="1">
    <source>
        <dbReference type="ARBA" id="ARBA00049983"/>
    </source>
</evidence>
<feature type="compositionally biased region" description="Basic and acidic residues" evidence="2">
    <location>
        <begin position="317"/>
        <end position="330"/>
    </location>
</feature>
<dbReference type="PANTHER" id="PTHR13347">
    <property type="entry name" value="HEAT REPEAT-CONTAINING PROTEIN 3"/>
    <property type="match status" value="1"/>
</dbReference>
<dbReference type="InterPro" id="IPR052616">
    <property type="entry name" value="SYO1-like"/>
</dbReference>
<comment type="similarity">
    <text evidence="1">Belongs to the nuclear import and ribosome assembly adapter family.</text>
</comment>
<comment type="caution">
    <text evidence="4">The sequence shown here is derived from an EMBL/GenBank/DDBJ whole genome shotgun (WGS) entry which is preliminary data.</text>
</comment>
<dbReference type="InterPro" id="IPR011989">
    <property type="entry name" value="ARM-like"/>
</dbReference>
<dbReference type="Gene3D" id="1.25.10.10">
    <property type="entry name" value="Leucine-rich Repeat Variant"/>
    <property type="match status" value="1"/>
</dbReference>
<reference evidence="4 5" key="1">
    <citation type="submission" date="2022-01" db="EMBL/GenBank/DDBJ databases">
        <title>A high-quality chromosome-level genome assembly of rohu carp, Labeo rohita.</title>
        <authorList>
            <person name="Arick M.A. II"/>
            <person name="Hsu C.-Y."/>
            <person name="Magbanua Z."/>
            <person name="Pechanova O."/>
            <person name="Grover C."/>
            <person name="Miller E."/>
            <person name="Thrash A."/>
            <person name="Ezzel L."/>
            <person name="Alam S."/>
            <person name="Benzie J."/>
            <person name="Hamilton M."/>
            <person name="Karsi A."/>
            <person name="Lawrence M.L."/>
            <person name="Peterson D.G."/>
        </authorList>
    </citation>
    <scope>NUCLEOTIDE SEQUENCE [LARGE SCALE GENOMIC DNA]</scope>
    <source>
        <strain evidence="5">BAU-BD-2019</strain>
        <tissue evidence="4">Blood</tissue>
    </source>
</reference>
<dbReference type="SMART" id="SM00185">
    <property type="entry name" value="ARM"/>
    <property type="match status" value="4"/>
</dbReference>
<dbReference type="PANTHER" id="PTHR13347:SF1">
    <property type="entry name" value="HEAT REPEAT-CONTAINING PROTEIN 3"/>
    <property type="match status" value="1"/>
</dbReference>
<gene>
    <name evidence="4" type="ORF">H4Q32_001454</name>
</gene>
<dbReference type="Pfam" id="PF25567">
    <property type="entry name" value="TPR_SYO1"/>
    <property type="match status" value="1"/>
</dbReference>
<feature type="region of interest" description="Disordered" evidence="2">
    <location>
        <begin position="1"/>
        <end position="38"/>
    </location>
</feature>
<dbReference type="EMBL" id="JACTAM010000007">
    <property type="protein sequence ID" value="KAI2662572.1"/>
    <property type="molecule type" value="Genomic_DNA"/>
</dbReference>
<dbReference type="SUPFAM" id="SSF48371">
    <property type="entry name" value="ARM repeat"/>
    <property type="match status" value="1"/>
</dbReference>
<feature type="domain" description="SYO1-like TPR repeats" evidence="3">
    <location>
        <begin position="431"/>
        <end position="687"/>
    </location>
</feature>
<evidence type="ECO:0000259" key="3">
    <source>
        <dbReference type="Pfam" id="PF25567"/>
    </source>
</evidence>
<sequence>MGKTKNNKFKRPSFSPDGLSAAPVKQTGEESEDEDSPAAELLDKVTPLYACVQLQSPSADVREYACASISRVVQQSQTIPGFLQRDAVRKIGPLLLDRSLAVRETAAGALRNLSACGGPEVCEDMVRQDALTPLSALLREQCCAGFDVSSSPAVKGQKHTVEDVANEAVNLLWNLCESSSTAVSVFNKAGLLDVLLRCLQRHPQNMELGISAAHCLHTVTEENAELVRSVNAAVFGVLENILSSTHTSMEYTLLRTLAAGSLWNLKNGLSSAQQSQTLTALATTLSHSLSLDAGELIPELWRAESARLSKETTSAAESDHTDERPGGHEAEEMEEDVRDEKMNGRKSNGKMSKTKNDISDLLPRDRLELREAKALLSAQQTSLEIIVNMCCSDEPSDDEWEEMSSSDESEMCADGMSDTNSSLFSPLCLSAELHTTLLNHNIPQQVLKKAEFPSAAALEICSKDPWKNLLKKMHRVQCRALTCLHNILSSMDTESLGGASGLQAVAQHLSSLVFSSAEALKDEEFLEAVTSALRSLLQIMATKNIPQCMTPHQLMSFCEAATSCELVSVRVNALAILGITGSSLAKEKNTAETLQLIGNALLNIAMKDSNLVVCGEALDALFDVFADGDEAEKAGKNINLLSSLKALQPGFRAKLRKEGRGKYSPDQLCVLDNIRINLKRFISYLEDLQRK</sequence>
<evidence type="ECO:0000313" key="5">
    <source>
        <dbReference type="Proteomes" id="UP000830375"/>
    </source>
</evidence>
<organism evidence="4 5">
    <name type="scientific">Labeo rohita</name>
    <name type="common">Indian major carp</name>
    <name type="synonym">Cyprinus rohita</name>
    <dbReference type="NCBI Taxonomy" id="84645"/>
    <lineage>
        <taxon>Eukaryota</taxon>
        <taxon>Metazoa</taxon>
        <taxon>Chordata</taxon>
        <taxon>Craniata</taxon>
        <taxon>Vertebrata</taxon>
        <taxon>Euteleostomi</taxon>
        <taxon>Actinopterygii</taxon>
        <taxon>Neopterygii</taxon>
        <taxon>Teleostei</taxon>
        <taxon>Ostariophysi</taxon>
        <taxon>Cypriniformes</taxon>
        <taxon>Cyprinidae</taxon>
        <taxon>Labeoninae</taxon>
        <taxon>Labeonini</taxon>
        <taxon>Labeo</taxon>
    </lineage>
</organism>
<feature type="compositionally biased region" description="Basic residues" evidence="2">
    <location>
        <begin position="1"/>
        <end position="11"/>
    </location>
</feature>
<dbReference type="InterPro" id="IPR057990">
    <property type="entry name" value="TPR_SYO1"/>
</dbReference>
<evidence type="ECO:0000256" key="2">
    <source>
        <dbReference type="SAM" id="MobiDB-lite"/>
    </source>
</evidence>
<dbReference type="CDD" id="cd13394">
    <property type="entry name" value="Syo1_like"/>
    <property type="match status" value="1"/>
</dbReference>
<name>A0ABQ8MI79_LABRO</name>